<evidence type="ECO:0000256" key="1">
    <source>
        <dbReference type="ARBA" id="ARBA00023125"/>
    </source>
</evidence>
<dbReference type="AlphaFoldDB" id="A0A9D1K4B5"/>
<dbReference type="EMBL" id="DVJO01000183">
    <property type="protein sequence ID" value="HIS83647.1"/>
    <property type="molecule type" value="Genomic_DNA"/>
</dbReference>
<dbReference type="PANTHER" id="PTHR46797:SF1">
    <property type="entry name" value="METHYLPHOSPHONATE SYNTHASE"/>
    <property type="match status" value="1"/>
</dbReference>
<dbReference type="CDD" id="cd00093">
    <property type="entry name" value="HTH_XRE"/>
    <property type="match status" value="1"/>
</dbReference>
<dbReference type="Pfam" id="PF01381">
    <property type="entry name" value="HTH_3"/>
    <property type="match status" value="1"/>
</dbReference>
<dbReference type="SMART" id="SM00530">
    <property type="entry name" value="HTH_XRE"/>
    <property type="match status" value="1"/>
</dbReference>
<reference evidence="3" key="2">
    <citation type="journal article" date="2021" name="PeerJ">
        <title>Extensive microbial diversity within the chicken gut microbiome revealed by metagenomics and culture.</title>
        <authorList>
            <person name="Gilroy R."/>
            <person name="Ravi A."/>
            <person name="Getino M."/>
            <person name="Pursley I."/>
            <person name="Horton D.L."/>
            <person name="Alikhan N.F."/>
            <person name="Baker D."/>
            <person name="Gharbi K."/>
            <person name="Hall N."/>
            <person name="Watson M."/>
            <person name="Adriaenssens E.M."/>
            <person name="Foster-Nyarko E."/>
            <person name="Jarju S."/>
            <person name="Secka A."/>
            <person name="Antonio M."/>
            <person name="Oren A."/>
            <person name="Chaudhuri R.R."/>
            <person name="La Ragione R."/>
            <person name="Hildebrand F."/>
            <person name="Pallen M.J."/>
        </authorList>
    </citation>
    <scope>NUCLEOTIDE SEQUENCE</scope>
    <source>
        <strain evidence="3">CHK152-2994</strain>
    </source>
</reference>
<evidence type="ECO:0000313" key="4">
    <source>
        <dbReference type="Proteomes" id="UP000824139"/>
    </source>
</evidence>
<accession>A0A9D1K4B5</accession>
<evidence type="ECO:0000259" key="2">
    <source>
        <dbReference type="PROSITE" id="PS50943"/>
    </source>
</evidence>
<feature type="domain" description="HTH cro/C1-type" evidence="2">
    <location>
        <begin position="13"/>
        <end position="67"/>
    </location>
</feature>
<dbReference type="PANTHER" id="PTHR46797">
    <property type="entry name" value="HTH-TYPE TRANSCRIPTIONAL REGULATOR"/>
    <property type="match status" value="1"/>
</dbReference>
<protein>
    <submittedName>
        <fullName evidence="3">Helix-turn-helix transcriptional regulator</fullName>
    </submittedName>
</protein>
<evidence type="ECO:0000313" key="3">
    <source>
        <dbReference type="EMBL" id="HIS83647.1"/>
    </source>
</evidence>
<gene>
    <name evidence="3" type="ORF">IAD41_08605</name>
</gene>
<dbReference type="GO" id="GO:0003700">
    <property type="term" value="F:DNA-binding transcription factor activity"/>
    <property type="evidence" value="ECO:0007669"/>
    <property type="project" value="TreeGrafter"/>
</dbReference>
<dbReference type="Gene3D" id="1.10.260.40">
    <property type="entry name" value="lambda repressor-like DNA-binding domains"/>
    <property type="match status" value="1"/>
</dbReference>
<dbReference type="GO" id="GO:0005829">
    <property type="term" value="C:cytosol"/>
    <property type="evidence" value="ECO:0007669"/>
    <property type="project" value="TreeGrafter"/>
</dbReference>
<dbReference type="InterPro" id="IPR050807">
    <property type="entry name" value="TransReg_Diox_bact_type"/>
</dbReference>
<dbReference type="InterPro" id="IPR010982">
    <property type="entry name" value="Lambda_DNA-bd_dom_sf"/>
</dbReference>
<dbReference type="Proteomes" id="UP000824139">
    <property type="component" value="Unassembled WGS sequence"/>
</dbReference>
<dbReference type="PROSITE" id="PS50943">
    <property type="entry name" value="HTH_CROC1"/>
    <property type="match status" value="1"/>
</dbReference>
<dbReference type="GO" id="GO:0003677">
    <property type="term" value="F:DNA binding"/>
    <property type="evidence" value="ECO:0007669"/>
    <property type="project" value="UniProtKB-KW"/>
</dbReference>
<sequence>MRDELLFKLGQSIRYIRLKNEMSQEELGFKAGLSTNSISAIERGTFNFKIKTLYNIAESLNVKAEEILDCKF</sequence>
<name>A0A9D1K4B5_9BACT</name>
<keyword evidence="1" id="KW-0238">DNA-binding</keyword>
<dbReference type="InterPro" id="IPR001387">
    <property type="entry name" value="Cro/C1-type_HTH"/>
</dbReference>
<proteinExistence type="predicted"/>
<reference evidence="3" key="1">
    <citation type="submission" date="2020-10" db="EMBL/GenBank/DDBJ databases">
        <authorList>
            <person name="Gilroy R."/>
        </authorList>
    </citation>
    <scope>NUCLEOTIDE SEQUENCE</scope>
    <source>
        <strain evidence="3">CHK152-2994</strain>
    </source>
</reference>
<dbReference type="SUPFAM" id="SSF47413">
    <property type="entry name" value="lambda repressor-like DNA-binding domains"/>
    <property type="match status" value="1"/>
</dbReference>
<comment type="caution">
    <text evidence="3">The sequence shown here is derived from an EMBL/GenBank/DDBJ whole genome shotgun (WGS) entry which is preliminary data.</text>
</comment>
<organism evidence="3 4">
    <name type="scientific">Candidatus Scatenecus faecavium</name>
    <dbReference type="NCBI Taxonomy" id="2840915"/>
    <lineage>
        <taxon>Bacteria</taxon>
        <taxon>Candidatus Scatenecus</taxon>
    </lineage>
</organism>